<dbReference type="InterPro" id="IPR002575">
    <property type="entry name" value="Aminoglycoside_PTrfase"/>
</dbReference>
<dbReference type="EMBL" id="LYXU01000002">
    <property type="protein sequence ID" value="OBS25867.1"/>
    <property type="molecule type" value="Genomic_DNA"/>
</dbReference>
<dbReference type="SUPFAM" id="SSF56112">
    <property type="entry name" value="Protein kinase-like (PK-like)"/>
    <property type="match status" value="1"/>
</dbReference>
<dbReference type="Gene3D" id="3.90.1200.10">
    <property type="match status" value="1"/>
</dbReference>
<dbReference type="InterPro" id="IPR011009">
    <property type="entry name" value="Kinase-like_dom_sf"/>
</dbReference>
<evidence type="ECO:0000259" key="1">
    <source>
        <dbReference type="Pfam" id="PF01636"/>
    </source>
</evidence>
<dbReference type="OrthoDB" id="10003767at2759"/>
<comment type="caution">
    <text evidence="2">The sequence shown here is derived from an EMBL/GenBank/DDBJ whole genome shotgun (WGS) entry which is preliminary data.</text>
</comment>
<dbReference type="AlphaFoldDB" id="A0A1B8AZE8"/>
<accession>A0A1B8AZE8</accession>
<gene>
    <name evidence="2" type="ORF">FPOA_06401</name>
</gene>
<sequence>MYKQAPSQRWTSYDGWNWNGFQERLESFIPTLDMVMLQHHAELLIGQKCRVSEPFSAGQYSVCFELVAEDDSLIIARVRLPRHPAASSNMTEEDEQYQVTCELATMRLLAQRLPQLKIPSVYAYEGPGSQRALEFGAPYMLIQGFYGNALQDLVYDHATGCVSTGFYALSAAEQEQLITQWTAVQAMLATVTSSQIGSICDVTESGEPVIGRISSAAMNNMFPQGPFQNAAEYFTALAMGVLRESSEYDGIQEQPELLTLGAIVFLDIVRNTPLFESHGPYHLNHMDLHVGNILVDDDLNFMAIIDWEFAQTAPWQVTSYPRLFQLRPSDDTLEKVLNDPKHIRYKDAKLQDDARQLYSEKFDEAAAKYGGGSNPYGSYTEVLNGAASRIYEAFMELGHVPEQDQHLIDEMVLLAFGVDDGTNWYLKNLDNRWRADNSFRLSHMS</sequence>
<proteinExistence type="predicted"/>
<dbReference type="InterPro" id="IPR051678">
    <property type="entry name" value="AGP_Transferase"/>
</dbReference>
<keyword evidence="3" id="KW-1185">Reference proteome</keyword>
<protein>
    <recommendedName>
        <fullName evidence="1">Aminoglycoside phosphotransferase domain-containing protein</fullName>
    </recommendedName>
</protein>
<dbReference type="PANTHER" id="PTHR21310:SF15">
    <property type="entry name" value="AMINOGLYCOSIDE PHOSPHOTRANSFERASE DOMAIN-CONTAINING PROTEIN"/>
    <property type="match status" value="1"/>
</dbReference>
<reference evidence="2 3" key="1">
    <citation type="submission" date="2016-06" db="EMBL/GenBank/DDBJ databases">
        <title>Living apart together: crosstalk between the core and supernumerary genomes in a fungal plant pathogen.</title>
        <authorList>
            <person name="Vanheule A."/>
            <person name="Audenaert K."/>
            <person name="Warris S."/>
            <person name="Van De Geest H."/>
            <person name="Schijlen E."/>
            <person name="Hofte M."/>
            <person name="De Saeger S."/>
            <person name="Haesaert G."/>
            <person name="Waalwijk C."/>
            <person name="Van Der Lee T."/>
        </authorList>
    </citation>
    <scope>NUCLEOTIDE SEQUENCE [LARGE SCALE GENOMIC DNA]</scope>
    <source>
        <strain evidence="2 3">2516</strain>
    </source>
</reference>
<name>A0A1B8AZE8_FUSPO</name>
<evidence type="ECO:0000313" key="3">
    <source>
        <dbReference type="Proteomes" id="UP000091967"/>
    </source>
</evidence>
<dbReference type="OMA" id="WEFAQTA"/>
<feature type="domain" description="Aminoglycoside phosphotransferase" evidence="1">
    <location>
        <begin position="98"/>
        <end position="314"/>
    </location>
</feature>
<evidence type="ECO:0000313" key="2">
    <source>
        <dbReference type="EMBL" id="OBS25867.1"/>
    </source>
</evidence>
<dbReference type="PANTHER" id="PTHR21310">
    <property type="entry name" value="AMINOGLYCOSIDE PHOSPHOTRANSFERASE-RELATED-RELATED"/>
    <property type="match status" value="1"/>
</dbReference>
<dbReference type="Proteomes" id="UP000091967">
    <property type="component" value="Unassembled WGS sequence"/>
</dbReference>
<organism evidence="2 3">
    <name type="scientific">Fusarium poae</name>
    <dbReference type="NCBI Taxonomy" id="36050"/>
    <lineage>
        <taxon>Eukaryota</taxon>
        <taxon>Fungi</taxon>
        <taxon>Dikarya</taxon>
        <taxon>Ascomycota</taxon>
        <taxon>Pezizomycotina</taxon>
        <taxon>Sordariomycetes</taxon>
        <taxon>Hypocreomycetidae</taxon>
        <taxon>Hypocreales</taxon>
        <taxon>Nectriaceae</taxon>
        <taxon>Fusarium</taxon>
    </lineage>
</organism>
<dbReference type="Pfam" id="PF01636">
    <property type="entry name" value="APH"/>
    <property type="match status" value="1"/>
</dbReference>